<protein>
    <submittedName>
        <fullName evidence="3">Uncharacterized protein</fullName>
    </submittedName>
</protein>
<keyword evidence="2" id="KW-0472">Membrane</keyword>
<name>A0A4V2PHC1_PSEEN</name>
<organism evidence="3 4">
    <name type="scientific">Pseudonocardia endophytica</name>
    <dbReference type="NCBI Taxonomy" id="401976"/>
    <lineage>
        <taxon>Bacteria</taxon>
        <taxon>Bacillati</taxon>
        <taxon>Actinomycetota</taxon>
        <taxon>Actinomycetes</taxon>
        <taxon>Pseudonocardiales</taxon>
        <taxon>Pseudonocardiaceae</taxon>
        <taxon>Pseudonocardia</taxon>
    </lineage>
</organism>
<dbReference type="Proteomes" id="UP000295560">
    <property type="component" value="Unassembled WGS sequence"/>
</dbReference>
<dbReference type="OrthoDB" id="3577556at2"/>
<feature type="region of interest" description="Disordered" evidence="1">
    <location>
        <begin position="72"/>
        <end position="110"/>
    </location>
</feature>
<accession>A0A4V2PHC1</accession>
<feature type="transmembrane region" description="Helical" evidence="2">
    <location>
        <begin position="12"/>
        <end position="33"/>
    </location>
</feature>
<keyword evidence="4" id="KW-1185">Reference proteome</keyword>
<sequence>MGRGRGAFEKVVATLQGVAGLAVVALFTGLGLSAGGPDRGVVDRWFPFVVAAFALIVTVVVVARGLRRARTARRGEAVGNDPAAAAEPEAAPDVTPEAQDEATGPTLSERGRTDLRRVVDVLDAAGMFAPRAPTPSRLVEAVADRGEPVTAYGVLLSLHEAGYHHPRFRTGNYTARLAFHADQVEQDSATVGAQIADLDRLCGEALAVVPHEIDVAWDDRPTRLRLDIGGETRTLTYRGAAKDLSTVVHVEVARALRERGSPVRLASLAGDAGMWIAAPPPGLNLGRLNETLGAPSYERWEWLDEREPHAAGEA</sequence>
<evidence type="ECO:0000256" key="2">
    <source>
        <dbReference type="SAM" id="Phobius"/>
    </source>
</evidence>
<gene>
    <name evidence="3" type="ORF">EV378_4085</name>
</gene>
<proteinExistence type="predicted"/>
<feature type="compositionally biased region" description="Low complexity" evidence="1">
    <location>
        <begin position="82"/>
        <end position="92"/>
    </location>
</feature>
<evidence type="ECO:0000313" key="4">
    <source>
        <dbReference type="Proteomes" id="UP000295560"/>
    </source>
</evidence>
<evidence type="ECO:0000313" key="3">
    <source>
        <dbReference type="EMBL" id="TCK20136.1"/>
    </source>
</evidence>
<reference evidence="3 4" key="1">
    <citation type="submission" date="2019-03" db="EMBL/GenBank/DDBJ databases">
        <title>Sequencing the genomes of 1000 actinobacteria strains.</title>
        <authorList>
            <person name="Klenk H.-P."/>
        </authorList>
    </citation>
    <scope>NUCLEOTIDE SEQUENCE [LARGE SCALE GENOMIC DNA]</scope>
    <source>
        <strain evidence="3 4">DSM 44969</strain>
    </source>
</reference>
<dbReference type="RefSeq" id="WP_132428667.1">
    <property type="nucleotide sequence ID" value="NZ_SMFZ01000002.1"/>
</dbReference>
<keyword evidence="2" id="KW-1133">Transmembrane helix</keyword>
<keyword evidence="2" id="KW-0812">Transmembrane</keyword>
<comment type="caution">
    <text evidence="3">The sequence shown here is derived from an EMBL/GenBank/DDBJ whole genome shotgun (WGS) entry which is preliminary data.</text>
</comment>
<dbReference type="EMBL" id="SMFZ01000002">
    <property type="protein sequence ID" value="TCK20136.1"/>
    <property type="molecule type" value="Genomic_DNA"/>
</dbReference>
<evidence type="ECO:0000256" key="1">
    <source>
        <dbReference type="SAM" id="MobiDB-lite"/>
    </source>
</evidence>
<feature type="transmembrane region" description="Helical" evidence="2">
    <location>
        <begin position="45"/>
        <end position="66"/>
    </location>
</feature>
<dbReference type="AlphaFoldDB" id="A0A4V2PHC1"/>